<dbReference type="EMBL" id="JAVIIS010000070">
    <property type="protein sequence ID" value="MDX8443597.1"/>
    <property type="molecule type" value="Genomic_DNA"/>
</dbReference>
<evidence type="ECO:0000313" key="2">
    <source>
        <dbReference type="Proteomes" id="UP001272097"/>
    </source>
</evidence>
<sequence>MAKALSLSQERNIFAKDRCLSGGAGDIVAFGAWLDDCGSRYFHAVDVRATSPAATTARAPDEGKLWE</sequence>
<comment type="caution">
    <text evidence="1">The sequence shown here is derived from an EMBL/GenBank/DDBJ whole genome shotgun (WGS) entry which is preliminary data.</text>
</comment>
<accession>A0ABU4X5I9</accession>
<dbReference type="RefSeq" id="WP_320217583.1">
    <property type="nucleotide sequence ID" value="NZ_JAVIIS010000070.1"/>
</dbReference>
<protein>
    <submittedName>
        <fullName evidence="1">Uncharacterized protein</fullName>
    </submittedName>
</protein>
<dbReference type="Proteomes" id="UP001272097">
    <property type="component" value="Unassembled WGS sequence"/>
</dbReference>
<gene>
    <name evidence="1" type="ORF">RFM51_28930</name>
</gene>
<name>A0ABU4X5I9_9HYPH</name>
<organism evidence="1 2">
    <name type="scientific">Mesorhizobium australafricanum</name>
    <dbReference type="NCBI Taxonomy" id="3072311"/>
    <lineage>
        <taxon>Bacteria</taxon>
        <taxon>Pseudomonadati</taxon>
        <taxon>Pseudomonadota</taxon>
        <taxon>Alphaproteobacteria</taxon>
        <taxon>Hyphomicrobiales</taxon>
        <taxon>Phyllobacteriaceae</taxon>
        <taxon>Mesorhizobium</taxon>
    </lineage>
</organism>
<keyword evidence="2" id="KW-1185">Reference proteome</keyword>
<evidence type="ECO:0000313" key="1">
    <source>
        <dbReference type="EMBL" id="MDX8443597.1"/>
    </source>
</evidence>
<proteinExistence type="predicted"/>
<reference evidence="1 2" key="1">
    <citation type="submission" date="2023-08" db="EMBL/GenBank/DDBJ databases">
        <title>Implementing the SeqCode for naming new Mesorhizobium species isolated from Vachellia karroo root nodules.</title>
        <authorList>
            <person name="Van Lill M."/>
        </authorList>
    </citation>
    <scope>NUCLEOTIDE SEQUENCE [LARGE SCALE GENOMIC DNA]</scope>
    <source>
        <strain evidence="1 2">VK3E</strain>
    </source>
</reference>